<dbReference type="PROSITE" id="PS50110">
    <property type="entry name" value="RESPONSE_REGULATORY"/>
    <property type="match status" value="1"/>
</dbReference>
<evidence type="ECO:0000259" key="2">
    <source>
        <dbReference type="PROSITE" id="PS50110"/>
    </source>
</evidence>
<organism evidence="3 4">
    <name type="scientific">Candidatus Omnitrophus magneticus</name>
    <dbReference type="NCBI Taxonomy" id="1609969"/>
    <lineage>
        <taxon>Bacteria</taxon>
        <taxon>Pseudomonadati</taxon>
        <taxon>Candidatus Omnitrophota</taxon>
        <taxon>Candidatus Omnitrophus</taxon>
    </lineage>
</organism>
<dbReference type="AlphaFoldDB" id="A0A0F0CKT6"/>
<dbReference type="PANTHER" id="PTHR44520">
    <property type="entry name" value="RESPONSE REGULATOR RCP1-RELATED"/>
    <property type="match status" value="1"/>
</dbReference>
<reference evidence="3 4" key="1">
    <citation type="submission" date="2015-02" db="EMBL/GenBank/DDBJ databases">
        <title>Single-cell genomics of uncultivated deep-branching MTB reveals a conserved set of magnetosome genes.</title>
        <authorList>
            <person name="Kolinko S."/>
            <person name="Richter M."/>
            <person name="Glockner F.O."/>
            <person name="Brachmann A."/>
            <person name="Schuler D."/>
        </authorList>
    </citation>
    <scope>NUCLEOTIDE SEQUENCE [LARGE SCALE GENOMIC DNA]</scope>
    <source>
        <strain evidence="3">SKK-01</strain>
    </source>
</reference>
<dbReference type="InterPro" id="IPR052893">
    <property type="entry name" value="TCS_response_regulator"/>
</dbReference>
<comment type="caution">
    <text evidence="3">The sequence shown here is derived from an EMBL/GenBank/DDBJ whole genome shotgun (WGS) entry which is preliminary data.</text>
</comment>
<accession>A0A0F0CKT6</accession>
<feature type="domain" description="Response regulatory" evidence="2">
    <location>
        <begin position="17"/>
        <end position="138"/>
    </location>
</feature>
<evidence type="ECO:0000313" key="4">
    <source>
        <dbReference type="Proteomes" id="UP000033428"/>
    </source>
</evidence>
<keyword evidence="4" id="KW-1185">Reference proteome</keyword>
<sequence length="148" mass="16946">MSRIYNKRGERMRGEKPILLIEDDKVDAMTVKRALKDVNIKNSLAVVRNGEEALEYLGSEDKEKPCIIFLDLNMPRMNGIEFLRAARDAGVIQGIPVIVLTTSKEQNDRLESFNLCAAGYMIKPVDYQKFLEIIKTIDSYWTVSELPY</sequence>
<feature type="modified residue" description="4-aspartylphosphate" evidence="1">
    <location>
        <position position="71"/>
    </location>
</feature>
<gene>
    <name evidence="3" type="ORF">OMAG_002200</name>
</gene>
<dbReference type="SUPFAM" id="SSF52172">
    <property type="entry name" value="CheY-like"/>
    <property type="match status" value="1"/>
</dbReference>
<name>A0A0F0CKT6_9BACT</name>
<dbReference type="PANTHER" id="PTHR44520:SF2">
    <property type="entry name" value="RESPONSE REGULATOR RCP1"/>
    <property type="match status" value="1"/>
</dbReference>
<protein>
    <submittedName>
        <fullName evidence="3">Response regulator receiver domain-containing protein</fullName>
    </submittedName>
</protein>
<evidence type="ECO:0000256" key="1">
    <source>
        <dbReference type="PROSITE-ProRule" id="PRU00169"/>
    </source>
</evidence>
<dbReference type="EMBL" id="JYNY01000436">
    <property type="protein sequence ID" value="KJJ83928.1"/>
    <property type="molecule type" value="Genomic_DNA"/>
</dbReference>
<dbReference type="InterPro" id="IPR011006">
    <property type="entry name" value="CheY-like_superfamily"/>
</dbReference>
<evidence type="ECO:0000313" key="3">
    <source>
        <dbReference type="EMBL" id="KJJ83928.1"/>
    </source>
</evidence>
<dbReference type="CDD" id="cd17557">
    <property type="entry name" value="REC_Rcp-like"/>
    <property type="match status" value="1"/>
</dbReference>
<dbReference type="InterPro" id="IPR001789">
    <property type="entry name" value="Sig_transdc_resp-reg_receiver"/>
</dbReference>
<dbReference type="Gene3D" id="3.40.50.2300">
    <property type="match status" value="1"/>
</dbReference>
<dbReference type="Pfam" id="PF00072">
    <property type="entry name" value="Response_reg"/>
    <property type="match status" value="1"/>
</dbReference>
<keyword evidence="1" id="KW-0597">Phosphoprotein</keyword>
<dbReference type="Proteomes" id="UP000033428">
    <property type="component" value="Unassembled WGS sequence"/>
</dbReference>
<proteinExistence type="predicted"/>
<dbReference type="GO" id="GO:0000160">
    <property type="term" value="P:phosphorelay signal transduction system"/>
    <property type="evidence" value="ECO:0007669"/>
    <property type="project" value="InterPro"/>
</dbReference>
<dbReference type="SMART" id="SM00448">
    <property type="entry name" value="REC"/>
    <property type="match status" value="1"/>
</dbReference>